<dbReference type="Gene3D" id="3.40.30.10">
    <property type="entry name" value="Glutaredoxin"/>
    <property type="match status" value="1"/>
</dbReference>
<evidence type="ECO:0000313" key="3">
    <source>
        <dbReference type="Proteomes" id="UP001154078"/>
    </source>
</evidence>
<gene>
    <name evidence="2" type="ORF">MELIAE_LOCUS12464</name>
</gene>
<dbReference type="Proteomes" id="UP001154078">
    <property type="component" value="Chromosome 9"/>
</dbReference>
<sequence>MMIKLCILILLSYFNTTQQSNVIDQSLVFFHNSIQYYDKTWEKVASSLCHKIICETLDISSNLYKANKYQVSEVPAVIYVSKNNSLTYHGFYDPDDIIDWALTNLKSIGRNVEVNQEMDDESFRRCIQKEICFILILPELFDCPRECRLNSLEVLKEVALEYGRYDWGYIWSEFWSQSELEEYFSIDFYYSTIIALVYKEKYYHMYNEVFSKCLIDDFVKNIVTGKVEKSFIHYEKLPKINSDVNKEL</sequence>
<dbReference type="SUPFAM" id="SSF52833">
    <property type="entry name" value="Thioredoxin-like"/>
    <property type="match status" value="1"/>
</dbReference>
<reference evidence="2" key="1">
    <citation type="submission" date="2021-12" db="EMBL/GenBank/DDBJ databases">
        <authorList>
            <person name="King R."/>
        </authorList>
    </citation>
    <scope>NUCLEOTIDE SEQUENCE</scope>
</reference>
<dbReference type="PANTHER" id="PTHR45815">
    <property type="entry name" value="PROTEIN DISULFIDE-ISOMERASE A6"/>
    <property type="match status" value="1"/>
</dbReference>
<feature type="signal peptide" evidence="1">
    <location>
        <begin position="1"/>
        <end position="19"/>
    </location>
</feature>
<dbReference type="AlphaFoldDB" id="A0A9P0BK95"/>
<keyword evidence="3" id="KW-1185">Reference proteome</keyword>
<name>A0A9P0BK95_BRAAE</name>
<proteinExistence type="predicted"/>
<dbReference type="GO" id="GO:0015035">
    <property type="term" value="F:protein-disulfide reductase activity"/>
    <property type="evidence" value="ECO:0007669"/>
    <property type="project" value="TreeGrafter"/>
</dbReference>
<dbReference type="GO" id="GO:0034976">
    <property type="term" value="P:response to endoplasmic reticulum stress"/>
    <property type="evidence" value="ECO:0007669"/>
    <property type="project" value="TreeGrafter"/>
</dbReference>
<evidence type="ECO:0000256" key="1">
    <source>
        <dbReference type="SAM" id="SignalP"/>
    </source>
</evidence>
<dbReference type="EMBL" id="OV121140">
    <property type="protein sequence ID" value="CAH0563714.1"/>
    <property type="molecule type" value="Genomic_DNA"/>
</dbReference>
<evidence type="ECO:0000313" key="2">
    <source>
        <dbReference type="EMBL" id="CAH0563714.1"/>
    </source>
</evidence>
<dbReference type="InterPro" id="IPR036249">
    <property type="entry name" value="Thioredoxin-like_sf"/>
</dbReference>
<feature type="chain" id="PRO_5040495510" evidence="1">
    <location>
        <begin position="20"/>
        <end position="248"/>
    </location>
</feature>
<dbReference type="OrthoDB" id="10264505at2759"/>
<keyword evidence="1" id="KW-0732">Signal</keyword>
<dbReference type="PANTHER" id="PTHR45815:SF3">
    <property type="entry name" value="PROTEIN DISULFIDE-ISOMERASE A6"/>
    <property type="match status" value="1"/>
</dbReference>
<protein>
    <submittedName>
        <fullName evidence="2">Uncharacterized protein</fullName>
    </submittedName>
</protein>
<accession>A0A9P0BK95</accession>
<organism evidence="2 3">
    <name type="scientific">Brassicogethes aeneus</name>
    <name type="common">Rape pollen beetle</name>
    <name type="synonym">Meligethes aeneus</name>
    <dbReference type="NCBI Taxonomy" id="1431903"/>
    <lineage>
        <taxon>Eukaryota</taxon>
        <taxon>Metazoa</taxon>
        <taxon>Ecdysozoa</taxon>
        <taxon>Arthropoda</taxon>
        <taxon>Hexapoda</taxon>
        <taxon>Insecta</taxon>
        <taxon>Pterygota</taxon>
        <taxon>Neoptera</taxon>
        <taxon>Endopterygota</taxon>
        <taxon>Coleoptera</taxon>
        <taxon>Polyphaga</taxon>
        <taxon>Cucujiformia</taxon>
        <taxon>Nitidulidae</taxon>
        <taxon>Meligethinae</taxon>
        <taxon>Brassicogethes</taxon>
    </lineage>
</organism>
<dbReference type="GO" id="GO:0005788">
    <property type="term" value="C:endoplasmic reticulum lumen"/>
    <property type="evidence" value="ECO:0007669"/>
    <property type="project" value="TreeGrafter"/>
</dbReference>